<organism evidence="3 5">
    <name type="scientific">Corynebacterium imitans</name>
    <dbReference type="NCBI Taxonomy" id="156978"/>
    <lineage>
        <taxon>Bacteria</taxon>
        <taxon>Bacillati</taxon>
        <taxon>Actinomycetota</taxon>
        <taxon>Actinomycetes</taxon>
        <taxon>Mycobacteriales</taxon>
        <taxon>Corynebacteriaceae</taxon>
        <taxon>Corynebacterium</taxon>
    </lineage>
</organism>
<gene>
    <name evidence="3" type="ORF">CIMIT_08995</name>
    <name evidence="4" type="ORF">SAMEA4535761_01861</name>
</gene>
<dbReference type="NCBIfam" id="TIGR02605">
    <property type="entry name" value="CxxC_CxxC_SSSS"/>
    <property type="match status" value="1"/>
</dbReference>
<feature type="domain" description="Putative regulatory protein FmdB zinc ribbon" evidence="2">
    <location>
        <begin position="1"/>
        <end position="41"/>
    </location>
</feature>
<evidence type="ECO:0000313" key="4">
    <source>
        <dbReference type="EMBL" id="SNV78711.1"/>
    </source>
</evidence>
<dbReference type="KEGG" id="cii:CIMIT_08995"/>
<reference evidence="4 6" key="2">
    <citation type="submission" date="2017-06" db="EMBL/GenBank/DDBJ databases">
        <authorList>
            <consortium name="Pathogen Informatics"/>
        </authorList>
    </citation>
    <scope>NUCLEOTIDE SEQUENCE [LARGE SCALE GENOMIC DNA]</scope>
    <source>
        <strain evidence="4 6">NCTC13015</strain>
    </source>
</reference>
<dbReference type="STRING" id="156978.CIMIT_08995"/>
<dbReference type="Proteomes" id="UP000215374">
    <property type="component" value="Chromosome 1"/>
</dbReference>
<sequence length="95" mass="10389">MPFYEFRCHTGHTTERLLPMSSDTRTTECQTCGDEANRVISAPAVAGVDKRKARLVEATQKSAYEPAVVNSVPSSGNRRATPVSHNPQHAKLPKP</sequence>
<dbReference type="HOGENOM" id="CLU_136025_2_1_11"/>
<evidence type="ECO:0000313" key="3">
    <source>
        <dbReference type="EMBL" id="AIJ34016.1"/>
    </source>
</evidence>
<dbReference type="SMART" id="SM00834">
    <property type="entry name" value="CxxC_CXXC_SSSS"/>
    <property type="match status" value="1"/>
</dbReference>
<dbReference type="EMBL" id="LT906467">
    <property type="protein sequence ID" value="SNV78711.1"/>
    <property type="molecule type" value="Genomic_DNA"/>
</dbReference>
<feature type="region of interest" description="Disordered" evidence="1">
    <location>
        <begin position="67"/>
        <end position="95"/>
    </location>
</feature>
<reference evidence="3 5" key="1">
    <citation type="submission" date="2014-08" db="EMBL/GenBank/DDBJ databases">
        <title>Complete genome sequence of Corynebacterium imitans DSM 44264, isolated from a five-month-old boy with suspected pharyngeal diphtheria.</title>
        <authorList>
            <person name="Mollmann S."/>
            <person name="Albersmeier A."/>
            <person name="Ruckert C."/>
            <person name="Tauch A."/>
        </authorList>
    </citation>
    <scope>NUCLEOTIDE SEQUENCE [LARGE SCALE GENOMIC DNA]</scope>
    <source>
        <strain evidence="3 5">DSM 44264</strain>
    </source>
</reference>
<dbReference type="eggNOG" id="COG2331">
    <property type="taxonomic scope" value="Bacteria"/>
</dbReference>
<protein>
    <submittedName>
        <fullName evidence="4">Putative regulatory protein, FmdB family</fullName>
    </submittedName>
</protein>
<evidence type="ECO:0000313" key="5">
    <source>
        <dbReference type="Proteomes" id="UP000028780"/>
    </source>
</evidence>
<name>A0A076NP74_9CORY</name>
<evidence type="ECO:0000313" key="6">
    <source>
        <dbReference type="Proteomes" id="UP000215374"/>
    </source>
</evidence>
<dbReference type="EMBL" id="CP009211">
    <property type="protein sequence ID" value="AIJ34016.1"/>
    <property type="molecule type" value="Genomic_DNA"/>
</dbReference>
<evidence type="ECO:0000259" key="2">
    <source>
        <dbReference type="SMART" id="SM00834"/>
    </source>
</evidence>
<dbReference type="Proteomes" id="UP000028780">
    <property type="component" value="Chromosome"/>
</dbReference>
<proteinExistence type="predicted"/>
<dbReference type="InterPro" id="IPR013429">
    <property type="entry name" value="Regulatory_FmdB_Zinc_ribbon"/>
</dbReference>
<evidence type="ECO:0000256" key="1">
    <source>
        <dbReference type="SAM" id="MobiDB-lite"/>
    </source>
</evidence>
<accession>A0A076NP74</accession>
<feature type="compositionally biased region" description="Polar residues" evidence="1">
    <location>
        <begin position="71"/>
        <end position="87"/>
    </location>
</feature>
<keyword evidence="5" id="KW-1185">Reference proteome</keyword>
<dbReference type="Pfam" id="PF09723">
    <property type="entry name" value="Zn_ribbon_8"/>
    <property type="match status" value="1"/>
</dbReference>
<dbReference type="AlphaFoldDB" id="A0A076NP74"/>
<dbReference type="OrthoDB" id="9792898at2"/>
<dbReference type="RefSeq" id="WP_038591867.1">
    <property type="nucleotide sequence ID" value="NZ_CP009211.1"/>
</dbReference>